<evidence type="ECO:0000256" key="3">
    <source>
        <dbReference type="PROSITE-ProRule" id="PRU00169"/>
    </source>
</evidence>
<evidence type="ECO:0000256" key="1">
    <source>
        <dbReference type="ARBA" id="ARBA00022553"/>
    </source>
</evidence>
<dbReference type="PANTHER" id="PTHR44591">
    <property type="entry name" value="STRESS RESPONSE REGULATOR PROTEIN 1"/>
    <property type="match status" value="1"/>
</dbReference>
<dbReference type="Gene3D" id="3.40.50.2300">
    <property type="match status" value="1"/>
</dbReference>
<dbReference type="CDD" id="cd17535">
    <property type="entry name" value="REC_NarL-like"/>
    <property type="match status" value="1"/>
</dbReference>
<dbReference type="SUPFAM" id="SSF52172">
    <property type="entry name" value="CheY-like"/>
    <property type="match status" value="1"/>
</dbReference>
<proteinExistence type="predicted"/>
<dbReference type="InterPro" id="IPR001789">
    <property type="entry name" value="Sig_transdc_resp-reg_receiver"/>
</dbReference>
<dbReference type="EMBL" id="BLAD01000052">
    <property type="protein sequence ID" value="GES01626.1"/>
    <property type="molecule type" value="Genomic_DNA"/>
</dbReference>
<dbReference type="PROSITE" id="PS50110">
    <property type="entry name" value="RESPONSE_REGULATORY"/>
    <property type="match status" value="1"/>
</dbReference>
<organism evidence="5 6">
    <name type="scientific">Acrocarpospora corrugata</name>
    <dbReference type="NCBI Taxonomy" id="35763"/>
    <lineage>
        <taxon>Bacteria</taxon>
        <taxon>Bacillati</taxon>
        <taxon>Actinomycetota</taxon>
        <taxon>Actinomycetes</taxon>
        <taxon>Streptosporangiales</taxon>
        <taxon>Streptosporangiaceae</taxon>
        <taxon>Acrocarpospora</taxon>
    </lineage>
</organism>
<comment type="caution">
    <text evidence="5">The sequence shown here is derived from an EMBL/GenBank/DDBJ whole genome shotgun (WGS) entry which is preliminary data.</text>
</comment>
<dbReference type="InterPro" id="IPR058245">
    <property type="entry name" value="NreC/VraR/RcsB-like_REC"/>
</dbReference>
<keyword evidence="2" id="KW-0902">Two-component regulatory system</keyword>
<accession>A0A5M3VYN7</accession>
<evidence type="ECO:0000256" key="2">
    <source>
        <dbReference type="ARBA" id="ARBA00023012"/>
    </source>
</evidence>
<gene>
    <name evidence="5" type="ORF">Acor_36900</name>
</gene>
<evidence type="ECO:0000259" key="4">
    <source>
        <dbReference type="PROSITE" id="PS50110"/>
    </source>
</evidence>
<dbReference type="PANTHER" id="PTHR44591:SF14">
    <property type="entry name" value="PROTEIN PILG"/>
    <property type="match status" value="1"/>
</dbReference>
<dbReference type="Proteomes" id="UP000334990">
    <property type="component" value="Unassembled WGS sequence"/>
</dbReference>
<dbReference type="SMART" id="SM00448">
    <property type="entry name" value="REC"/>
    <property type="match status" value="1"/>
</dbReference>
<reference evidence="5 6" key="1">
    <citation type="submission" date="2019-10" db="EMBL/GenBank/DDBJ databases">
        <title>Whole genome shotgun sequence of Acrocarpospora corrugata NBRC 13972.</title>
        <authorList>
            <person name="Ichikawa N."/>
            <person name="Kimura A."/>
            <person name="Kitahashi Y."/>
            <person name="Komaki H."/>
            <person name="Oguchi A."/>
        </authorList>
    </citation>
    <scope>NUCLEOTIDE SEQUENCE [LARGE SCALE GENOMIC DNA]</scope>
    <source>
        <strain evidence="5 6">NBRC 13972</strain>
    </source>
</reference>
<name>A0A5M3VYN7_9ACTN</name>
<dbReference type="Pfam" id="PF00072">
    <property type="entry name" value="Response_reg"/>
    <property type="match status" value="1"/>
</dbReference>
<keyword evidence="1 3" id="KW-0597">Phosphoprotein</keyword>
<evidence type="ECO:0000313" key="5">
    <source>
        <dbReference type="EMBL" id="GES01626.1"/>
    </source>
</evidence>
<feature type="domain" description="Response regulatory" evidence="4">
    <location>
        <begin position="5"/>
        <end position="118"/>
    </location>
</feature>
<protein>
    <recommendedName>
        <fullName evidence="4">Response regulatory domain-containing protein</fullName>
    </recommendedName>
</protein>
<sequence>MATRRLLIVDDDPAFRTVARALLDGEAFQVAGDAATGSAALAEVVRLRPAVVLLDVQLPDTSGFEVCPALIRAGAAVVLTSVREAADYGPLVERCGARGFIPKRALSAEELTRVLDTV</sequence>
<dbReference type="GO" id="GO:0000160">
    <property type="term" value="P:phosphorelay signal transduction system"/>
    <property type="evidence" value="ECO:0007669"/>
    <property type="project" value="UniProtKB-KW"/>
</dbReference>
<keyword evidence="6" id="KW-1185">Reference proteome</keyword>
<dbReference type="AlphaFoldDB" id="A0A5M3VYN7"/>
<dbReference type="InterPro" id="IPR050595">
    <property type="entry name" value="Bact_response_regulator"/>
</dbReference>
<evidence type="ECO:0000313" key="6">
    <source>
        <dbReference type="Proteomes" id="UP000334990"/>
    </source>
</evidence>
<dbReference type="OrthoDB" id="7352332at2"/>
<dbReference type="InterPro" id="IPR011006">
    <property type="entry name" value="CheY-like_superfamily"/>
</dbReference>
<feature type="modified residue" description="4-aspartylphosphate" evidence="3">
    <location>
        <position position="55"/>
    </location>
</feature>
<dbReference type="RefSeq" id="WP_155337903.1">
    <property type="nucleotide sequence ID" value="NZ_BAAABN010000061.1"/>
</dbReference>